<keyword evidence="1" id="KW-0805">Transcription regulation</keyword>
<gene>
    <name evidence="6" type="ORF">ACFPET_21520</name>
</gene>
<dbReference type="SUPFAM" id="SSF46689">
    <property type="entry name" value="Homeodomain-like"/>
    <property type="match status" value="1"/>
</dbReference>
<dbReference type="PROSITE" id="PS50977">
    <property type="entry name" value="HTH_TETR_2"/>
    <property type="match status" value="1"/>
</dbReference>
<evidence type="ECO:0000256" key="3">
    <source>
        <dbReference type="ARBA" id="ARBA00023163"/>
    </source>
</evidence>
<feature type="domain" description="HTH tetR-type" evidence="5">
    <location>
        <begin position="12"/>
        <end position="72"/>
    </location>
</feature>
<evidence type="ECO:0000313" key="6">
    <source>
        <dbReference type="EMBL" id="MFC4337779.1"/>
    </source>
</evidence>
<sequence>MKQRGPGGRPRKFDEAAVLDAAMKVFWRHGFDGTSMAELQKATGLNPPSLYGAFGSKEQLYRRVLDRYAEVYGFAPDPDLPPREAIERFLHRAAETFSSGEHPRGCMISTAALAVKDGEGSVCAETAMRRAATLRLIRRRLVEAQEGGGLCGGDVDAIARYFGAMVQGMSVQAVDGAGEEELRTMADIAMRIWPEG</sequence>
<feature type="DNA-binding region" description="H-T-H motif" evidence="4">
    <location>
        <begin position="35"/>
        <end position="54"/>
    </location>
</feature>
<dbReference type="SUPFAM" id="SSF48498">
    <property type="entry name" value="Tetracyclin repressor-like, C-terminal domain"/>
    <property type="match status" value="1"/>
</dbReference>
<dbReference type="PANTHER" id="PTHR47506">
    <property type="entry name" value="TRANSCRIPTIONAL REGULATORY PROTEIN"/>
    <property type="match status" value="1"/>
</dbReference>
<dbReference type="Gene3D" id="1.10.10.60">
    <property type="entry name" value="Homeodomain-like"/>
    <property type="match status" value="1"/>
</dbReference>
<proteinExistence type="predicted"/>
<dbReference type="Proteomes" id="UP001595823">
    <property type="component" value="Unassembled WGS sequence"/>
</dbReference>
<keyword evidence="2 4" id="KW-0238">DNA-binding</keyword>
<dbReference type="Pfam" id="PF00440">
    <property type="entry name" value="TetR_N"/>
    <property type="match status" value="1"/>
</dbReference>
<dbReference type="Gene3D" id="1.10.357.10">
    <property type="entry name" value="Tetracycline Repressor, domain 2"/>
    <property type="match status" value="1"/>
</dbReference>
<organism evidence="6 7">
    <name type="scientific">Salininema proteolyticum</name>
    <dbReference type="NCBI Taxonomy" id="1607685"/>
    <lineage>
        <taxon>Bacteria</taxon>
        <taxon>Bacillati</taxon>
        <taxon>Actinomycetota</taxon>
        <taxon>Actinomycetes</taxon>
        <taxon>Glycomycetales</taxon>
        <taxon>Glycomycetaceae</taxon>
        <taxon>Salininema</taxon>
    </lineage>
</organism>
<evidence type="ECO:0000256" key="2">
    <source>
        <dbReference type="ARBA" id="ARBA00023125"/>
    </source>
</evidence>
<comment type="caution">
    <text evidence="6">The sequence shown here is derived from an EMBL/GenBank/DDBJ whole genome shotgun (WGS) entry which is preliminary data.</text>
</comment>
<dbReference type="InterPro" id="IPR023772">
    <property type="entry name" value="DNA-bd_HTH_TetR-type_CS"/>
</dbReference>
<evidence type="ECO:0000313" key="7">
    <source>
        <dbReference type="Proteomes" id="UP001595823"/>
    </source>
</evidence>
<dbReference type="PROSITE" id="PS01081">
    <property type="entry name" value="HTH_TETR_1"/>
    <property type="match status" value="1"/>
</dbReference>
<evidence type="ECO:0000259" key="5">
    <source>
        <dbReference type="PROSITE" id="PS50977"/>
    </source>
</evidence>
<name>A0ABV8U3U7_9ACTN</name>
<evidence type="ECO:0000256" key="4">
    <source>
        <dbReference type="PROSITE-ProRule" id="PRU00335"/>
    </source>
</evidence>
<reference evidence="7" key="1">
    <citation type="journal article" date="2019" name="Int. J. Syst. Evol. Microbiol.">
        <title>The Global Catalogue of Microorganisms (GCM) 10K type strain sequencing project: providing services to taxonomists for standard genome sequencing and annotation.</title>
        <authorList>
            <consortium name="The Broad Institute Genomics Platform"/>
            <consortium name="The Broad Institute Genome Sequencing Center for Infectious Disease"/>
            <person name="Wu L."/>
            <person name="Ma J."/>
        </authorList>
    </citation>
    <scope>NUCLEOTIDE SEQUENCE [LARGE SCALE GENOMIC DNA]</scope>
    <source>
        <strain evidence="7">IBRC-M 10908</strain>
    </source>
</reference>
<evidence type="ECO:0000256" key="1">
    <source>
        <dbReference type="ARBA" id="ARBA00023015"/>
    </source>
</evidence>
<protein>
    <submittedName>
        <fullName evidence="6">TetR/AcrR family transcriptional regulator</fullName>
    </submittedName>
</protein>
<keyword evidence="7" id="KW-1185">Reference proteome</keyword>
<dbReference type="PRINTS" id="PR00455">
    <property type="entry name" value="HTHTETR"/>
</dbReference>
<dbReference type="PANTHER" id="PTHR47506:SF1">
    <property type="entry name" value="HTH-TYPE TRANSCRIPTIONAL REGULATOR YJDC"/>
    <property type="match status" value="1"/>
</dbReference>
<keyword evidence="3" id="KW-0804">Transcription</keyword>
<dbReference type="InterPro" id="IPR009057">
    <property type="entry name" value="Homeodomain-like_sf"/>
</dbReference>
<accession>A0ABV8U3U7</accession>
<dbReference type="InterPro" id="IPR036271">
    <property type="entry name" value="Tet_transcr_reg_TetR-rel_C_sf"/>
</dbReference>
<dbReference type="EMBL" id="JBHSDK010000061">
    <property type="protein sequence ID" value="MFC4337779.1"/>
    <property type="molecule type" value="Genomic_DNA"/>
</dbReference>
<dbReference type="RefSeq" id="WP_380625109.1">
    <property type="nucleotide sequence ID" value="NZ_JBHSDK010000061.1"/>
</dbReference>
<dbReference type="InterPro" id="IPR001647">
    <property type="entry name" value="HTH_TetR"/>
</dbReference>